<name>A0A0P6YN98_9CHLR</name>
<sequence length="76" mass="8629">MSGLLDQRQDNVMHRGQYPGRSPFRHSRGIFPKGHLLAIMQAGFNNQCLRLICIICLGEAFSQVRRVMPCSTAWLV</sequence>
<reference evidence="2 3" key="1">
    <citation type="submission" date="2015-07" db="EMBL/GenBank/DDBJ databases">
        <title>Whole genome sequence of Thermanaerothrix daxensis DSM 23592.</title>
        <authorList>
            <person name="Hemp J."/>
            <person name="Ward L.M."/>
            <person name="Pace L.A."/>
            <person name="Fischer W.W."/>
        </authorList>
    </citation>
    <scope>NUCLEOTIDE SEQUENCE [LARGE SCALE GENOMIC DNA]</scope>
    <source>
        <strain evidence="2 3">GNS-1</strain>
    </source>
</reference>
<accession>A0A0P6YN98</accession>
<comment type="caution">
    <text evidence="2">The sequence shown here is derived from an EMBL/GenBank/DDBJ whole genome shotgun (WGS) entry which is preliminary data.</text>
</comment>
<dbReference type="Proteomes" id="UP000050544">
    <property type="component" value="Unassembled WGS sequence"/>
</dbReference>
<keyword evidence="3" id="KW-1185">Reference proteome</keyword>
<evidence type="ECO:0000313" key="2">
    <source>
        <dbReference type="EMBL" id="KPL84227.1"/>
    </source>
</evidence>
<organism evidence="2 3">
    <name type="scientific">Thermanaerothrix daxensis</name>
    <dbReference type="NCBI Taxonomy" id="869279"/>
    <lineage>
        <taxon>Bacteria</taxon>
        <taxon>Bacillati</taxon>
        <taxon>Chloroflexota</taxon>
        <taxon>Anaerolineae</taxon>
        <taxon>Anaerolineales</taxon>
        <taxon>Anaerolineaceae</taxon>
        <taxon>Thermanaerothrix</taxon>
    </lineage>
</organism>
<evidence type="ECO:0000256" key="1">
    <source>
        <dbReference type="SAM" id="MobiDB-lite"/>
    </source>
</evidence>
<dbReference type="AlphaFoldDB" id="A0A0P6YN98"/>
<dbReference type="EMBL" id="LGKO01000002">
    <property type="protein sequence ID" value="KPL84227.1"/>
    <property type="molecule type" value="Genomic_DNA"/>
</dbReference>
<dbReference type="STRING" id="869279.SE15_03470"/>
<evidence type="ECO:0000313" key="3">
    <source>
        <dbReference type="Proteomes" id="UP000050544"/>
    </source>
</evidence>
<feature type="region of interest" description="Disordered" evidence="1">
    <location>
        <begin position="1"/>
        <end position="25"/>
    </location>
</feature>
<protein>
    <submittedName>
        <fullName evidence="2">Uncharacterized protein</fullName>
    </submittedName>
</protein>
<proteinExistence type="predicted"/>
<gene>
    <name evidence="2" type="ORF">SE15_03470</name>
</gene>